<keyword evidence="4 6" id="KW-0067">ATP-binding</keyword>
<evidence type="ECO:0000256" key="4">
    <source>
        <dbReference type="ARBA" id="ARBA00022840"/>
    </source>
</evidence>
<dbReference type="Pfam" id="PF00005">
    <property type="entry name" value="ABC_tran"/>
    <property type="match status" value="1"/>
</dbReference>
<organism evidence="6 7">
    <name type="scientific">Xylanimonas protaetiae</name>
    <dbReference type="NCBI Taxonomy" id="2509457"/>
    <lineage>
        <taxon>Bacteria</taxon>
        <taxon>Bacillati</taxon>
        <taxon>Actinomycetota</taxon>
        <taxon>Actinomycetes</taxon>
        <taxon>Micrococcales</taxon>
        <taxon>Promicromonosporaceae</taxon>
        <taxon>Xylanimonas</taxon>
    </lineage>
</organism>
<dbReference type="PANTHER" id="PTHR43335:SF2">
    <property type="entry name" value="ABC TRANSPORTER, ATP-BINDING PROTEIN"/>
    <property type="match status" value="1"/>
</dbReference>
<evidence type="ECO:0000259" key="5">
    <source>
        <dbReference type="PROSITE" id="PS50893"/>
    </source>
</evidence>
<dbReference type="InterPro" id="IPR027417">
    <property type="entry name" value="P-loop_NTPase"/>
</dbReference>
<evidence type="ECO:0000313" key="7">
    <source>
        <dbReference type="Proteomes" id="UP000292118"/>
    </source>
</evidence>
<sequence length="250" mass="26319">MLRIDEVSRAYGQTQALSSLNLDVPAEARLGLLGPNGAGKTTLLSILACELAPTSGRVILEGHPVATQAGARQARRAIGFLPQKPGYVPSFTAQETVEYAAWLKGMARRERGPAARAMLDRVGLDAVRGRRMRALSDGMVQRVGLAAALVAQPRVLLLDEPTVGLDPAQRLQFRSLIAGLADVAVVLSTHLVEDVAVVASEVVVIDEGKVRFRGSPEELAKAGAVGAPGDSPIERGYMSVLAGATQRVDA</sequence>
<dbReference type="SUPFAM" id="SSF52540">
    <property type="entry name" value="P-loop containing nucleoside triphosphate hydrolases"/>
    <property type="match status" value="1"/>
</dbReference>
<keyword evidence="7" id="KW-1185">Reference proteome</keyword>
<keyword evidence="2" id="KW-0813">Transport</keyword>
<dbReference type="SMART" id="SM00382">
    <property type="entry name" value="AAA"/>
    <property type="match status" value="1"/>
</dbReference>
<evidence type="ECO:0000256" key="1">
    <source>
        <dbReference type="ARBA" id="ARBA00005417"/>
    </source>
</evidence>
<protein>
    <submittedName>
        <fullName evidence="6">ATP-binding cassette domain-containing protein</fullName>
    </submittedName>
</protein>
<dbReference type="PANTHER" id="PTHR43335">
    <property type="entry name" value="ABC TRANSPORTER, ATP-BINDING PROTEIN"/>
    <property type="match status" value="1"/>
</dbReference>
<evidence type="ECO:0000256" key="2">
    <source>
        <dbReference type="ARBA" id="ARBA00022448"/>
    </source>
</evidence>
<dbReference type="PROSITE" id="PS50893">
    <property type="entry name" value="ABC_TRANSPORTER_2"/>
    <property type="match status" value="1"/>
</dbReference>
<evidence type="ECO:0000256" key="3">
    <source>
        <dbReference type="ARBA" id="ARBA00022741"/>
    </source>
</evidence>
<dbReference type="InterPro" id="IPR003593">
    <property type="entry name" value="AAA+_ATPase"/>
</dbReference>
<keyword evidence="3" id="KW-0547">Nucleotide-binding</keyword>
<proteinExistence type="inferred from homology"/>
<accession>A0A4P6FAW0</accession>
<dbReference type="AlphaFoldDB" id="A0A4P6FAW0"/>
<gene>
    <name evidence="6" type="ORF">ET471_16420</name>
</gene>
<dbReference type="OrthoDB" id="9804819at2"/>
<dbReference type="KEGG" id="xya:ET471_16420"/>
<comment type="similarity">
    <text evidence="1">Belongs to the ABC transporter superfamily.</text>
</comment>
<dbReference type="InterPro" id="IPR003439">
    <property type="entry name" value="ABC_transporter-like_ATP-bd"/>
</dbReference>
<evidence type="ECO:0000313" key="6">
    <source>
        <dbReference type="EMBL" id="QAY71419.1"/>
    </source>
</evidence>
<name>A0A4P6FAW0_9MICO</name>
<feature type="domain" description="ABC transporter" evidence="5">
    <location>
        <begin position="2"/>
        <end position="232"/>
    </location>
</feature>
<dbReference type="Proteomes" id="UP000292118">
    <property type="component" value="Chromosome"/>
</dbReference>
<dbReference type="Gene3D" id="3.40.50.300">
    <property type="entry name" value="P-loop containing nucleotide triphosphate hydrolases"/>
    <property type="match status" value="1"/>
</dbReference>
<dbReference type="RefSeq" id="WP_129190086.1">
    <property type="nucleotide sequence ID" value="NZ_CP035493.1"/>
</dbReference>
<dbReference type="GO" id="GO:0016887">
    <property type="term" value="F:ATP hydrolysis activity"/>
    <property type="evidence" value="ECO:0007669"/>
    <property type="project" value="InterPro"/>
</dbReference>
<reference evidence="6 7" key="1">
    <citation type="submission" date="2019-01" db="EMBL/GenBank/DDBJ databases">
        <title>Genome sequencing of strain FW10M-9.</title>
        <authorList>
            <person name="Heo J."/>
            <person name="Kim S.-J."/>
            <person name="Kim J.-S."/>
            <person name="Hong S.-B."/>
            <person name="Kwon S.-W."/>
        </authorList>
    </citation>
    <scope>NUCLEOTIDE SEQUENCE [LARGE SCALE GENOMIC DNA]</scope>
    <source>
        <strain evidence="6 7">FW10M-9</strain>
    </source>
</reference>
<dbReference type="GO" id="GO:0005524">
    <property type="term" value="F:ATP binding"/>
    <property type="evidence" value="ECO:0007669"/>
    <property type="project" value="UniProtKB-KW"/>
</dbReference>
<dbReference type="EMBL" id="CP035493">
    <property type="protein sequence ID" value="QAY71419.1"/>
    <property type="molecule type" value="Genomic_DNA"/>
</dbReference>